<gene>
    <name evidence="6" type="primary">SEN1_0</name>
    <name evidence="6" type="ORF">Zm00014a_034225</name>
</gene>
<evidence type="ECO:0000256" key="1">
    <source>
        <dbReference type="ARBA" id="ARBA00022741"/>
    </source>
</evidence>
<comment type="caution">
    <text evidence="6">The sequence shown here is derived from an EMBL/GenBank/DDBJ whole genome shotgun (WGS) entry which is preliminary data.</text>
</comment>
<dbReference type="InterPro" id="IPR047187">
    <property type="entry name" value="SF1_C_Upf1"/>
</dbReference>
<dbReference type="Pfam" id="PF13087">
    <property type="entry name" value="AAA_12"/>
    <property type="match status" value="1"/>
</dbReference>
<dbReference type="InterPro" id="IPR045055">
    <property type="entry name" value="DNA2/NAM7-like"/>
</dbReference>
<evidence type="ECO:0000259" key="5">
    <source>
        <dbReference type="Pfam" id="PF13087"/>
    </source>
</evidence>
<dbReference type="SUPFAM" id="SSF52540">
    <property type="entry name" value="P-loop containing nucleoside triphosphate hydrolases"/>
    <property type="match status" value="1"/>
</dbReference>
<evidence type="ECO:0000256" key="2">
    <source>
        <dbReference type="ARBA" id="ARBA00022801"/>
    </source>
</evidence>
<dbReference type="InterPro" id="IPR041679">
    <property type="entry name" value="DNA2/NAM7-like_C"/>
</dbReference>
<keyword evidence="2" id="KW-0378">Hydrolase</keyword>
<organism evidence="6">
    <name type="scientific">Zea mays</name>
    <name type="common">Maize</name>
    <dbReference type="NCBI Taxonomy" id="4577"/>
    <lineage>
        <taxon>Eukaryota</taxon>
        <taxon>Viridiplantae</taxon>
        <taxon>Streptophyta</taxon>
        <taxon>Embryophyta</taxon>
        <taxon>Tracheophyta</taxon>
        <taxon>Spermatophyta</taxon>
        <taxon>Magnoliopsida</taxon>
        <taxon>Liliopsida</taxon>
        <taxon>Poales</taxon>
        <taxon>Poaceae</taxon>
        <taxon>PACMAD clade</taxon>
        <taxon>Panicoideae</taxon>
        <taxon>Andropogonodae</taxon>
        <taxon>Andropogoneae</taxon>
        <taxon>Tripsacinae</taxon>
        <taxon>Zea</taxon>
    </lineage>
</organism>
<keyword evidence="1" id="KW-0547">Nucleotide-binding</keyword>
<keyword evidence="4" id="KW-0067">ATP-binding</keyword>
<name>A0A3L6E7R3_MAIZE</name>
<dbReference type="EMBL" id="NCVQ01000007">
    <property type="protein sequence ID" value="PWZ16588.1"/>
    <property type="molecule type" value="Genomic_DNA"/>
</dbReference>
<dbReference type="Proteomes" id="UP000251960">
    <property type="component" value="Chromosome 6"/>
</dbReference>
<sequence>MAWARGAERAGWASAWASAGQTSDPSAREWEYHMHLEISRFPSLHFYENKLLDGAEVADKSASFHFHECLGPYMFFDIADGREHCGRNAATQSLCNDFEADAAIEILSFLKNRYPLEFTSSKIGIITPYRSQLSLLRSKFTSSFGPEIVAEMEINTVDGFQGREVDILLLSTVRASNSSDGSHHTGEARSIGFVADVRRMNVALTRAKLSLWIVGNARTLQINSHWNSLVCDAEERNL</sequence>
<accession>A0A3L6E7R3</accession>
<evidence type="ECO:0000256" key="3">
    <source>
        <dbReference type="ARBA" id="ARBA00022806"/>
    </source>
</evidence>
<keyword evidence="3 6" id="KW-0347">Helicase</keyword>
<dbReference type="PANTHER" id="PTHR10887:SF495">
    <property type="entry name" value="HELICASE SENATAXIN ISOFORM X1-RELATED"/>
    <property type="match status" value="1"/>
</dbReference>
<dbReference type="AlphaFoldDB" id="A0A3L6E7R3"/>
<proteinExistence type="predicted"/>
<dbReference type="Gene3D" id="3.40.50.300">
    <property type="entry name" value="P-loop containing nucleotide triphosphate hydrolases"/>
    <property type="match status" value="1"/>
</dbReference>
<feature type="domain" description="DNA2/NAM7 helicase-like C-terminal" evidence="5">
    <location>
        <begin position="31"/>
        <end position="217"/>
    </location>
</feature>
<dbReference type="GO" id="GO:0004386">
    <property type="term" value="F:helicase activity"/>
    <property type="evidence" value="ECO:0007669"/>
    <property type="project" value="UniProtKB-KW"/>
</dbReference>
<dbReference type="InterPro" id="IPR027417">
    <property type="entry name" value="P-loop_NTPase"/>
</dbReference>
<dbReference type="CDD" id="cd18808">
    <property type="entry name" value="SF1_C_Upf1"/>
    <property type="match status" value="1"/>
</dbReference>
<dbReference type="PANTHER" id="PTHR10887">
    <property type="entry name" value="DNA2/NAM7 HELICASE FAMILY"/>
    <property type="match status" value="1"/>
</dbReference>
<protein>
    <submittedName>
        <fullName evidence="6">Helicase SEN1</fullName>
    </submittedName>
</protein>
<evidence type="ECO:0000256" key="4">
    <source>
        <dbReference type="ARBA" id="ARBA00022840"/>
    </source>
</evidence>
<dbReference type="GO" id="GO:0016787">
    <property type="term" value="F:hydrolase activity"/>
    <property type="evidence" value="ECO:0007669"/>
    <property type="project" value="UniProtKB-KW"/>
</dbReference>
<dbReference type="GO" id="GO:0005524">
    <property type="term" value="F:ATP binding"/>
    <property type="evidence" value="ECO:0007669"/>
    <property type="project" value="UniProtKB-KW"/>
</dbReference>
<dbReference type="FunFam" id="3.40.50.300:FF:000326">
    <property type="entry name" value="P-loop containing nucleoside triphosphate hydrolase"/>
    <property type="match status" value="1"/>
</dbReference>
<reference evidence="6" key="1">
    <citation type="journal article" date="2018" name="Nat. Genet.">
        <title>Extensive intraspecific gene order and gene structural variations between Mo17 and other maize genomes.</title>
        <authorList>
            <person name="Sun S."/>
            <person name="Zhou Y."/>
            <person name="Chen J."/>
            <person name="Shi J."/>
            <person name="Zhao H."/>
            <person name="Zhao H."/>
            <person name="Song W."/>
            <person name="Zhang M."/>
            <person name="Cui Y."/>
            <person name="Dong X."/>
            <person name="Liu H."/>
            <person name="Ma X."/>
            <person name="Jiao Y."/>
            <person name="Wang B."/>
            <person name="Wei X."/>
            <person name="Stein J.C."/>
            <person name="Glaubitz J.C."/>
            <person name="Lu F."/>
            <person name="Yu G."/>
            <person name="Liang C."/>
            <person name="Fengler K."/>
            <person name="Li B."/>
            <person name="Rafalski A."/>
            <person name="Schnable P.S."/>
            <person name="Ware D.H."/>
            <person name="Buckler E.S."/>
            <person name="Lai J."/>
        </authorList>
    </citation>
    <scope>NUCLEOTIDE SEQUENCE [LARGE SCALE GENOMIC DNA]</scope>
    <source>
        <tissue evidence="6">Seedling</tissue>
    </source>
</reference>
<evidence type="ECO:0000313" key="6">
    <source>
        <dbReference type="EMBL" id="PWZ16588.1"/>
    </source>
</evidence>
<dbReference type="GO" id="GO:0005694">
    <property type="term" value="C:chromosome"/>
    <property type="evidence" value="ECO:0007669"/>
    <property type="project" value="UniProtKB-ARBA"/>
</dbReference>